<dbReference type="PANTHER" id="PTHR46796">
    <property type="entry name" value="HTH-TYPE TRANSCRIPTIONAL ACTIVATOR RHAS-RELATED"/>
    <property type="match status" value="1"/>
</dbReference>
<protein>
    <submittedName>
        <fullName evidence="5">AraC family transcriptional regulator</fullName>
    </submittedName>
</protein>
<evidence type="ECO:0000256" key="1">
    <source>
        <dbReference type="ARBA" id="ARBA00023015"/>
    </source>
</evidence>
<evidence type="ECO:0000259" key="4">
    <source>
        <dbReference type="PROSITE" id="PS01124"/>
    </source>
</evidence>
<sequence>MQSFKIIQPLPILRRYIRHYWILQSDRANVVTERTFPLGCIQIFFHKKKRLFSQTHHKMQPRYFVCGQEKGYTDICANGDIEMLVVVFQPYAAKLFFRQPLSLFQGENIAIEDVEDRELTELAHKVADTENNIRCINLIEQFLLHRLIVCSDYNIDRLSVVIQDINLNPYLDVCKLANTACLSTKQFTRIFTEYIGTSPKEFLRIIRVQRALFLLQQNPQCNFAQVAYSCGFSDQSHMIREFKLFTGYTPLEYLSVYTPISDYFSNS</sequence>
<organism evidence="5 6">
    <name type="scientific">Bacteroides uniformis</name>
    <dbReference type="NCBI Taxonomy" id="820"/>
    <lineage>
        <taxon>Bacteria</taxon>
        <taxon>Pseudomonadati</taxon>
        <taxon>Bacteroidota</taxon>
        <taxon>Bacteroidia</taxon>
        <taxon>Bacteroidales</taxon>
        <taxon>Bacteroidaceae</taxon>
        <taxon>Bacteroides</taxon>
    </lineage>
</organism>
<dbReference type="SUPFAM" id="SSF46689">
    <property type="entry name" value="Homeodomain-like"/>
    <property type="match status" value="1"/>
</dbReference>
<evidence type="ECO:0000256" key="2">
    <source>
        <dbReference type="ARBA" id="ARBA00023125"/>
    </source>
</evidence>
<comment type="caution">
    <text evidence="5">The sequence shown here is derived from an EMBL/GenBank/DDBJ whole genome shotgun (WGS) entry which is preliminary data.</text>
</comment>
<dbReference type="Proteomes" id="UP000261295">
    <property type="component" value="Unassembled WGS sequence"/>
</dbReference>
<dbReference type="AlphaFoldDB" id="A0A3E4XQT4"/>
<accession>A0A3E4XQT4</accession>
<dbReference type="PROSITE" id="PS01124">
    <property type="entry name" value="HTH_ARAC_FAMILY_2"/>
    <property type="match status" value="1"/>
</dbReference>
<keyword evidence="2" id="KW-0238">DNA-binding</keyword>
<dbReference type="EMBL" id="QSTL01000002">
    <property type="protein sequence ID" value="RGM58047.1"/>
    <property type="molecule type" value="Genomic_DNA"/>
</dbReference>
<evidence type="ECO:0000256" key="3">
    <source>
        <dbReference type="ARBA" id="ARBA00023163"/>
    </source>
</evidence>
<dbReference type="GO" id="GO:0003700">
    <property type="term" value="F:DNA-binding transcription factor activity"/>
    <property type="evidence" value="ECO:0007669"/>
    <property type="project" value="InterPro"/>
</dbReference>
<dbReference type="PANTHER" id="PTHR46796:SF13">
    <property type="entry name" value="HTH-TYPE TRANSCRIPTIONAL ACTIVATOR RHAS"/>
    <property type="match status" value="1"/>
</dbReference>
<dbReference type="Pfam" id="PF20240">
    <property type="entry name" value="DUF6597"/>
    <property type="match status" value="1"/>
</dbReference>
<dbReference type="InterPro" id="IPR009057">
    <property type="entry name" value="Homeodomain-like_sf"/>
</dbReference>
<dbReference type="Gene3D" id="1.10.10.60">
    <property type="entry name" value="Homeodomain-like"/>
    <property type="match status" value="1"/>
</dbReference>
<gene>
    <name evidence="5" type="ORF">DXC07_04530</name>
</gene>
<keyword evidence="1" id="KW-0805">Transcription regulation</keyword>
<dbReference type="InterPro" id="IPR018060">
    <property type="entry name" value="HTH_AraC"/>
</dbReference>
<evidence type="ECO:0000313" key="5">
    <source>
        <dbReference type="EMBL" id="RGM58047.1"/>
    </source>
</evidence>
<dbReference type="RefSeq" id="WP_117748999.1">
    <property type="nucleotide sequence ID" value="NZ_QSTL01000002.1"/>
</dbReference>
<dbReference type="GO" id="GO:0043565">
    <property type="term" value="F:sequence-specific DNA binding"/>
    <property type="evidence" value="ECO:0007669"/>
    <property type="project" value="InterPro"/>
</dbReference>
<dbReference type="SMART" id="SM00342">
    <property type="entry name" value="HTH_ARAC"/>
    <property type="match status" value="1"/>
</dbReference>
<reference evidence="5 6" key="1">
    <citation type="submission" date="2018-08" db="EMBL/GenBank/DDBJ databases">
        <title>A genome reference for cultivated species of the human gut microbiota.</title>
        <authorList>
            <person name="Zou Y."/>
            <person name="Xue W."/>
            <person name="Luo G."/>
        </authorList>
    </citation>
    <scope>NUCLEOTIDE SEQUENCE [LARGE SCALE GENOMIC DNA]</scope>
    <source>
        <strain evidence="5 6">OM07-9</strain>
    </source>
</reference>
<dbReference type="InterPro" id="IPR050204">
    <property type="entry name" value="AraC_XylS_family_regulators"/>
</dbReference>
<feature type="domain" description="HTH araC/xylS-type" evidence="4">
    <location>
        <begin position="156"/>
        <end position="256"/>
    </location>
</feature>
<dbReference type="Pfam" id="PF12833">
    <property type="entry name" value="HTH_18"/>
    <property type="match status" value="1"/>
</dbReference>
<name>A0A3E4XQT4_BACUN</name>
<proteinExistence type="predicted"/>
<dbReference type="InterPro" id="IPR046532">
    <property type="entry name" value="DUF6597"/>
</dbReference>
<evidence type="ECO:0000313" key="6">
    <source>
        <dbReference type="Proteomes" id="UP000261295"/>
    </source>
</evidence>
<keyword evidence="3" id="KW-0804">Transcription</keyword>